<dbReference type="InterPro" id="IPR041049">
    <property type="entry name" value="DUF5615"/>
</dbReference>
<dbReference type="OrthoDB" id="27473at2"/>
<sequence>MKFLIDMPLSPTLSHWLAENGHDAVHASVIGLHAASDVEIIDRARRETRTVVTADLDYPRLIATAGGDSPSLVLFRGGDWTEAAVRTRLAEVLAVLTEDEIQSSIVTIDRDRVRRRRLPIG</sequence>
<dbReference type="Pfam" id="PF18480">
    <property type="entry name" value="DUF5615"/>
    <property type="match status" value="1"/>
</dbReference>
<name>A0A844TBM2_9BRAD</name>
<feature type="domain" description="DUF5615" evidence="1">
    <location>
        <begin position="1"/>
        <end position="110"/>
    </location>
</feature>
<dbReference type="EMBL" id="WQNE01000025">
    <property type="protein sequence ID" value="MVT76488.1"/>
    <property type="molecule type" value="Genomic_DNA"/>
</dbReference>
<evidence type="ECO:0000313" key="3">
    <source>
        <dbReference type="Proteomes" id="UP000449969"/>
    </source>
</evidence>
<reference evidence="2 3" key="1">
    <citation type="submission" date="2019-12" db="EMBL/GenBank/DDBJ databases">
        <title>Draft genome sequences Bradyrhizobium cajani AMBPC1010, Bradyrhizobium pachyrhizi AMBPC1040 and Bradyrhizobium yuanmingense ALSPC3051, three plant growth promoting strains isolated from nodules of Cajanus cajan L. in Dominican Republic.</title>
        <authorList>
            <person name="Flores-Felix J.D."/>
            <person name="Araujo J."/>
            <person name="Diaz-Alcantara C."/>
            <person name="Gonzalez-Andres F."/>
            <person name="Velazquez E."/>
        </authorList>
    </citation>
    <scope>NUCLEOTIDE SEQUENCE [LARGE SCALE GENOMIC DNA]</scope>
    <source>
        <strain evidence="2 3">1010</strain>
    </source>
</reference>
<dbReference type="RefSeq" id="WP_157333045.1">
    <property type="nucleotide sequence ID" value="NZ_JANADL010000049.1"/>
</dbReference>
<comment type="caution">
    <text evidence="2">The sequence shown here is derived from an EMBL/GenBank/DDBJ whole genome shotgun (WGS) entry which is preliminary data.</text>
</comment>
<proteinExistence type="predicted"/>
<dbReference type="Proteomes" id="UP000449969">
    <property type="component" value="Unassembled WGS sequence"/>
</dbReference>
<evidence type="ECO:0000259" key="1">
    <source>
        <dbReference type="Pfam" id="PF18480"/>
    </source>
</evidence>
<protein>
    <recommendedName>
        <fullName evidence="1">DUF5615 domain-containing protein</fullName>
    </recommendedName>
</protein>
<gene>
    <name evidence="2" type="ORF">GPL20_26190</name>
</gene>
<evidence type="ECO:0000313" key="2">
    <source>
        <dbReference type="EMBL" id="MVT76488.1"/>
    </source>
</evidence>
<organism evidence="2 3">
    <name type="scientific">Bradyrhizobium cajani</name>
    <dbReference type="NCBI Taxonomy" id="1928661"/>
    <lineage>
        <taxon>Bacteria</taxon>
        <taxon>Pseudomonadati</taxon>
        <taxon>Pseudomonadota</taxon>
        <taxon>Alphaproteobacteria</taxon>
        <taxon>Hyphomicrobiales</taxon>
        <taxon>Nitrobacteraceae</taxon>
        <taxon>Bradyrhizobium</taxon>
    </lineage>
</organism>
<dbReference type="AlphaFoldDB" id="A0A844TBM2"/>
<accession>A0A844TBM2</accession>
<keyword evidence="3" id="KW-1185">Reference proteome</keyword>